<gene>
    <name evidence="1" type="ORF">B5E91_06305</name>
</gene>
<reference evidence="2" key="1">
    <citation type="submission" date="2017-04" db="EMBL/GenBank/DDBJ databases">
        <title>Function of individual gut microbiota members based on whole genome sequencing of pure cultures obtained from chicken caecum.</title>
        <authorList>
            <person name="Medvecky M."/>
            <person name="Cejkova D."/>
            <person name="Polansky O."/>
            <person name="Karasova D."/>
            <person name="Kubasova T."/>
            <person name="Cizek A."/>
            <person name="Rychlik I."/>
        </authorList>
    </citation>
    <scope>NUCLEOTIDE SEQUENCE [LARGE SCALE GENOMIC DNA]</scope>
    <source>
        <strain evidence="2">An149</strain>
    </source>
</reference>
<proteinExistence type="predicted"/>
<organism evidence="1 2">
    <name type="scientific">Thomasclavelia spiroformis</name>
    <dbReference type="NCBI Taxonomy" id="29348"/>
    <lineage>
        <taxon>Bacteria</taxon>
        <taxon>Bacillati</taxon>
        <taxon>Bacillota</taxon>
        <taxon>Erysipelotrichia</taxon>
        <taxon>Erysipelotrichales</taxon>
        <taxon>Coprobacillaceae</taxon>
        <taxon>Thomasclavelia</taxon>
    </lineage>
</organism>
<sequence length="306" mass="36810">MYVSKIIEEAYCLKVIGLIKVSQKVYKVKCNEGFFCLKFIENSNLTVIFDHIESLHLECFLKVIKNVNHQAITIYEDKMFYLSRWIKEDNMIVKELKLKFYYECLAYLHSKTFFNYSASKSFFKQQIEDLERIIHERKAYYNELMNNFETMIYKSPTGWMFVLNYHKIECCLKNALEILDCYRDYVCNLDTIRLCLTYNNFNYAHIMMKEGKLISFDHIKINLCIYDIYNMYQKIPELIFDFDVILDSYFCKLKLLKEEKLLLRCLLHVVPIIKLEHDEINNIIVMSRLLYYLDSISSLNKKLSID</sequence>
<dbReference type="Proteomes" id="UP000196258">
    <property type="component" value="Unassembled WGS sequence"/>
</dbReference>
<comment type="caution">
    <text evidence="1">The sequence shown here is derived from an EMBL/GenBank/DDBJ whole genome shotgun (WGS) entry which is preliminary data.</text>
</comment>
<dbReference type="PANTHER" id="PTHR39179">
    <property type="entry name" value="SPORE COAT PROTEIN I"/>
    <property type="match status" value="1"/>
</dbReference>
<evidence type="ECO:0000313" key="1">
    <source>
        <dbReference type="EMBL" id="OUQ05261.1"/>
    </source>
</evidence>
<accession>A0A1Y4QJS0</accession>
<dbReference type="InterPro" id="IPR011009">
    <property type="entry name" value="Kinase-like_dom_sf"/>
</dbReference>
<dbReference type="EMBL" id="NFLB01000006">
    <property type="protein sequence ID" value="OUQ05261.1"/>
    <property type="molecule type" value="Genomic_DNA"/>
</dbReference>
<dbReference type="SUPFAM" id="SSF56112">
    <property type="entry name" value="Protein kinase-like (PK-like)"/>
    <property type="match status" value="1"/>
</dbReference>
<dbReference type="AlphaFoldDB" id="A0A1Y4QJS0"/>
<dbReference type="GO" id="GO:0042601">
    <property type="term" value="C:endospore-forming forespore"/>
    <property type="evidence" value="ECO:0007669"/>
    <property type="project" value="TreeGrafter"/>
</dbReference>
<name>A0A1Y4QJS0_9FIRM</name>
<evidence type="ECO:0000313" key="2">
    <source>
        <dbReference type="Proteomes" id="UP000196258"/>
    </source>
</evidence>
<dbReference type="PANTHER" id="PTHR39179:SF3">
    <property type="entry name" value="COTS-RELATED PROTEIN"/>
    <property type="match status" value="1"/>
</dbReference>
<dbReference type="InterPro" id="IPR047175">
    <property type="entry name" value="CotS-like"/>
</dbReference>
<evidence type="ECO:0008006" key="3">
    <source>
        <dbReference type="Google" id="ProtNLM"/>
    </source>
</evidence>
<protein>
    <recommendedName>
        <fullName evidence="3">Spore coat protein</fullName>
    </recommendedName>
</protein>